<dbReference type="Gene3D" id="3.40.50.2300">
    <property type="match status" value="1"/>
</dbReference>
<dbReference type="PANTHER" id="PTHR45228">
    <property type="entry name" value="CYCLIC DI-GMP PHOSPHODIESTERASE TM_0186-RELATED"/>
    <property type="match status" value="1"/>
</dbReference>
<dbReference type="GO" id="GO:0008081">
    <property type="term" value="F:phosphoric diester hydrolase activity"/>
    <property type="evidence" value="ECO:0007669"/>
    <property type="project" value="UniProtKB-ARBA"/>
</dbReference>
<dbReference type="GO" id="GO:0016301">
    <property type="term" value="F:kinase activity"/>
    <property type="evidence" value="ECO:0007669"/>
    <property type="project" value="UniProtKB-KW"/>
</dbReference>
<accession>A0A177NPE2</accession>
<dbReference type="PROSITE" id="PS51832">
    <property type="entry name" value="HD_GYP"/>
    <property type="match status" value="1"/>
</dbReference>
<dbReference type="Pfam" id="PF00072">
    <property type="entry name" value="Response_reg"/>
    <property type="match status" value="1"/>
</dbReference>
<dbReference type="Pfam" id="PF13487">
    <property type="entry name" value="HD_5"/>
    <property type="match status" value="1"/>
</dbReference>
<dbReference type="CDD" id="cd17569">
    <property type="entry name" value="REC_HupR-like"/>
    <property type="match status" value="1"/>
</dbReference>
<dbReference type="InterPro" id="IPR037522">
    <property type="entry name" value="HD_GYP_dom"/>
</dbReference>
<evidence type="ECO:0000256" key="1">
    <source>
        <dbReference type="PROSITE-ProRule" id="PRU00169"/>
    </source>
</evidence>
<dbReference type="CDD" id="cd00077">
    <property type="entry name" value="HDc"/>
    <property type="match status" value="1"/>
</dbReference>
<gene>
    <name evidence="5" type="ORF">A1507_08380</name>
</gene>
<dbReference type="InterPro" id="IPR001789">
    <property type="entry name" value="Sig_transdc_resp-reg_receiver"/>
</dbReference>
<proteinExistence type="predicted"/>
<dbReference type="PANTHER" id="PTHR45228:SF8">
    <property type="entry name" value="TWO-COMPONENT RESPONSE REGULATOR-RELATED"/>
    <property type="match status" value="1"/>
</dbReference>
<dbReference type="PROSITE" id="PS50110">
    <property type="entry name" value="RESPONSE_REGULATORY"/>
    <property type="match status" value="1"/>
</dbReference>
<feature type="domain" description="Response regulatory" evidence="3">
    <location>
        <begin position="11"/>
        <end position="126"/>
    </location>
</feature>
<dbReference type="Gene3D" id="1.10.3210.10">
    <property type="entry name" value="Hypothetical protein af1432"/>
    <property type="match status" value="1"/>
</dbReference>
<evidence type="ECO:0000313" key="6">
    <source>
        <dbReference type="Proteomes" id="UP000077857"/>
    </source>
</evidence>
<dbReference type="RefSeq" id="WP_064039790.1">
    <property type="nucleotide sequence ID" value="NZ_LUUJ01000054.1"/>
</dbReference>
<feature type="coiled-coil region" evidence="2">
    <location>
        <begin position="139"/>
        <end position="191"/>
    </location>
</feature>
<comment type="caution">
    <text evidence="5">The sequence shown here is derived from an EMBL/GenBank/DDBJ whole genome shotgun (WGS) entry which is preliminary data.</text>
</comment>
<keyword evidence="2" id="KW-0175">Coiled coil</keyword>
<dbReference type="InterPro" id="IPR003607">
    <property type="entry name" value="HD/PDEase_dom"/>
</dbReference>
<dbReference type="OrthoDB" id="9802066at2"/>
<dbReference type="SUPFAM" id="SSF52172">
    <property type="entry name" value="CheY-like"/>
    <property type="match status" value="1"/>
</dbReference>
<keyword evidence="5" id="KW-0418">Kinase</keyword>
<dbReference type="Proteomes" id="UP000077857">
    <property type="component" value="Unassembled WGS sequence"/>
</dbReference>
<dbReference type="AlphaFoldDB" id="A0A177NPE2"/>
<evidence type="ECO:0000259" key="3">
    <source>
        <dbReference type="PROSITE" id="PS50110"/>
    </source>
</evidence>
<feature type="modified residue" description="4-aspartylphosphate" evidence="1">
    <location>
        <position position="60"/>
    </location>
</feature>
<sequence length="434" mass="48676">MNATIEAPTAQLLFVDDEPNVLKALKRLFRSAEYAVHLAESGAAGLEILRTQAIDLIISDMRMPQMDGAEFLSRAAESHPDTVRILLTGYADIESTIAAVNNGRIYSYCSKPWEDNELKILVNNALDQKRLREERQRLYDIVQRQNLELKELNSSLEEKVEKRTEQLKKSLQVIEQANESLKRQYNESVKAFARIIEMRPGIKSGHAKYIAEHAKEVAQRLGLPPAEVRNVVFAGLLLQIGKMSLPDSLLTLPHFSMNGQQRKRFLNHAQEGYQLLAGIEPLHQAAELVAHQYEYYDGSGYPAGLAGAAIPLGSRILTVIREYIAMLDGSITGSTMSTEQVKARLLSKKGTHYDPQVVDTFLAVLEETRANDERPVIEISWTQLQAGMEAAEVLCNDVLYLKDQILTDKHVEDILGLRKHGKSLVLRVRLGQGR</sequence>
<dbReference type="SMART" id="SM00448">
    <property type="entry name" value="REC"/>
    <property type="match status" value="1"/>
</dbReference>
<protein>
    <submittedName>
        <fullName evidence="5">Histidine kinase</fullName>
    </submittedName>
</protein>
<keyword evidence="1" id="KW-0597">Phosphoprotein</keyword>
<reference evidence="5 6" key="1">
    <citation type="submission" date="2016-03" db="EMBL/GenBank/DDBJ databases">
        <authorList>
            <person name="Ploux O."/>
        </authorList>
    </citation>
    <scope>NUCLEOTIDE SEQUENCE [LARGE SCALE GENOMIC DNA]</scope>
    <source>
        <strain evidence="5 6">R-45378</strain>
    </source>
</reference>
<evidence type="ECO:0000313" key="5">
    <source>
        <dbReference type="EMBL" id="OAI18910.1"/>
    </source>
</evidence>
<name>A0A177NPE2_9GAMM</name>
<feature type="domain" description="HD-GYP" evidence="4">
    <location>
        <begin position="181"/>
        <end position="377"/>
    </location>
</feature>
<dbReference type="InterPro" id="IPR052020">
    <property type="entry name" value="Cyclic_di-GMP/3'3'-cGAMP_PDE"/>
</dbReference>
<dbReference type="SUPFAM" id="SSF109604">
    <property type="entry name" value="HD-domain/PDEase-like"/>
    <property type="match status" value="1"/>
</dbReference>
<evidence type="ECO:0000256" key="2">
    <source>
        <dbReference type="SAM" id="Coils"/>
    </source>
</evidence>
<dbReference type="InterPro" id="IPR011006">
    <property type="entry name" value="CheY-like_superfamily"/>
</dbReference>
<evidence type="ECO:0000259" key="4">
    <source>
        <dbReference type="PROSITE" id="PS51832"/>
    </source>
</evidence>
<organism evidence="5 6">
    <name type="scientific">Methylomonas koyamae</name>
    <dbReference type="NCBI Taxonomy" id="702114"/>
    <lineage>
        <taxon>Bacteria</taxon>
        <taxon>Pseudomonadati</taxon>
        <taxon>Pseudomonadota</taxon>
        <taxon>Gammaproteobacteria</taxon>
        <taxon>Methylococcales</taxon>
        <taxon>Methylococcaceae</taxon>
        <taxon>Methylomonas</taxon>
    </lineage>
</organism>
<dbReference type="GO" id="GO:0000160">
    <property type="term" value="P:phosphorelay signal transduction system"/>
    <property type="evidence" value="ECO:0007669"/>
    <property type="project" value="InterPro"/>
</dbReference>
<keyword evidence="5" id="KW-0808">Transferase</keyword>
<dbReference type="EMBL" id="LUUJ01000054">
    <property type="protein sequence ID" value="OAI18910.1"/>
    <property type="molecule type" value="Genomic_DNA"/>
</dbReference>